<dbReference type="RefSeq" id="WP_285665358.1">
    <property type="nucleotide sequence ID" value="NZ_BSTX01000003.1"/>
</dbReference>
<dbReference type="PRINTS" id="PR00344">
    <property type="entry name" value="BCTRLSENSOR"/>
</dbReference>
<evidence type="ECO:0000256" key="1">
    <source>
        <dbReference type="ARBA" id="ARBA00000085"/>
    </source>
</evidence>
<dbReference type="Gene3D" id="6.10.340.10">
    <property type="match status" value="1"/>
</dbReference>
<dbReference type="InterPro" id="IPR005467">
    <property type="entry name" value="His_kinase_dom"/>
</dbReference>
<evidence type="ECO:0000256" key="7">
    <source>
        <dbReference type="ARBA" id="ARBA00022777"/>
    </source>
</evidence>
<keyword evidence="7 14" id="KW-0418">Kinase</keyword>
<accession>A0A9W6SNP5</accession>
<evidence type="ECO:0000256" key="6">
    <source>
        <dbReference type="ARBA" id="ARBA00022692"/>
    </source>
</evidence>
<dbReference type="Pfam" id="PF02518">
    <property type="entry name" value="HATPase_c"/>
    <property type="match status" value="1"/>
</dbReference>
<evidence type="ECO:0000259" key="13">
    <source>
        <dbReference type="PROSITE" id="PS50885"/>
    </source>
</evidence>
<dbReference type="Proteomes" id="UP001165079">
    <property type="component" value="Unassembled WGS sequence"/>
</dbReference>
<dbReference type="Pfam" id="PF00512">
    <property type="entry name" value="HisKA"/>
    <property type="match status" value="1"/>
</dbReference>
<evidence type="ECO:0000256" key="8">
    <source>
        <dbReference type="ARBA" id="ARBA00022989"/>
    </source>
</evidence>
<keyword evidence="15" id="KW-1185">Reference proteome</keyword>
<evidence type="ECO:0000256" key="10">
    <source>
        <dbReference type="ARBA" id="ARBA00023136"/>
    </source>
</evidence>
<comment type="subcellular location">
    <subcellularLocation>
        <location evidence="2">Cell membrane</location>
    </subcellularLocation>
</comment>
<dbReference type="InterPro" id="IPR036890">
    <property type="entry name" value="HATPase_C_sf"/>
</dbReference>
<feature type="domain" description="HAMP" evidence="13">
    <location>
        <begin position="236"/>
        <end position="289"/>
    </location>
</feature>
<dbReference type="InterPro" id="IPR036097">
    <property type="entry name" value="HisK_dim/P_sf"/>
</dbReference>
<dbReference type="CDD" id="cd06225">
    <property type="entry name" value="HAMP"/>
    <property type="match status" value="1"/>
</dbReference>
<sequence length="515" mass="55022">MPEARRSLSVRVRAFLSTALAAAIVFGAGGWWLTVYARDKRMDDEVARAMDDSRAIAAAIGGIDTPVSQAVPGQGDVWWIALDGDGRWFAASPLFAPSLTGAPLSGKEEVLYFDRNDLTTPLTMGRGDPTPPVMRSYGPGYWRAEVAVWTDRSDVFLGSGGTPRVYDAAVTVADNIQPEMLPAGEVYRQEPAKFAVFVLAMPQEADAVAATMRQALGLGVPVAVLFVAGIAWWITGRALRPVERIRLRMAEISDSDPDLRVPVPKARDEIGRLAETTNATLARLAAALSRQREFVADASHELRSPLATLRNSIEVQMRFGHDVDWREVAEGVLAETVRLQALSDDLLLLARLDGGVRAVHGTVDLAGLAEEQIAEREHLDPGTTWTAATDGPALVGGDEHGLARVLRNLLDNAARHAASAVSARVEVRHGTVILTVTDDGPGIAPEDRERVFDRFIRLDDARARDDGGSGLGLAIVRGMVTGYRGTVRAGAGPGGMFVVELPEAEDAPGGSPPGA</sequence>
<evidence type="ECO:0000256" key="5">
    <source>
        <dbReference type="ARBA" id="ARBA00022679"/>
    </source>
</evidence>
<organism evidence="14 15">
    <name type="scientific">Actinorhabdospora filicis</name>
    <dbReference type="NCBI Taxonomy" id="1785913"/>
    <lineage>
        <taxon>Bacteria</taxon>
        <taxon>Bacillati</taxon>
        <taxon>Actinomycetota</taxon>
        <taxon>Actinomycetes</taxon>
        <taxon>Micromonosporales</taxon>
        <taxon>Micromonosporaceae</taxon>
        <taxon>Actinorhabdospora</taxon>
    </lineage>
</organism>
<dbReference type="GO" id="GO:0000155">
    <property type="term" value="F:phosphorelay sensor kinase activity"/>
    <property type="evidence" value="ECO:0007669"/>
    <property type="project" value="InterPro"/>
</dbReference>
<dbReference type="InterPro" id="IPR003594">
    <property type="entry name" value="HATPase_dom"/>
</dbReference>
<dbReference type="AlphaFoldDB" id="A0A9W6SNP5"/>
<proteinExistence type="predicted"/>
<evidence type="ECO:0000259" key="12">
    <source>
        <dbReference type="PROSITE" id="PS50109"/>
    </source>
</evidence>
<gene>
    <name evidence="14" type="ORF">Afil01_50410</name>
</gene>
<feature type="transmembrane region" description="Helical" evidence="11">
    <location>
        <begin position="12"/>
        <end position="33"/>
    </location>
</feature>
<dbReference type="PANTHER" id="PTHR45436:SF5">
    <property type="entry name" value="SENSOR HISTIDINE KINASE TRCS"/>
    <property type="match status" value="1"/>
</dbReference>
<dbReference type="InterPro" id="IPR004358">
    <property type="entry name" value="Sig_transdc_His_kin-like_C"/>
</dbReference>
<dbReference type="InterPro" id="IPR003661">
    <property type="entry name" value="HisK_dim/P_dom"/>
</dbReference>
<dbReference type="Gene3D" id="3.30.565.10">
    <property type="entry name" value="Histidine kinase-like ATPase, C-terminal domain"/>
    <property type="match status" value="1"/>
</dbReference>
<evidence type="ECO:0000256" key="2">
    <source>
        <dbReference type="ARBA" id="ARBA00004236"/>
    </source>
</evidence>
<name>A0A9W6SNP5_9ACTN</name>
<evidence type="ECO:0000313" key="14">
    <source>
        <dbReference type="EMBL" id="GLZ80234.1"/>
    </source>
</evidence>
<dbReference type="Gene3D" id="1.10.287.130">
    <property type="match status" value="1"/>
</dbReference>
<dbReference type="Pfam" id="PF00672">
    <property type="entry name" value="HAMP"/>
    <property type="match status" value="1"/>
</dbReference>
<dbReference type="SMART" id="SM00388">
    <property type="entry name" value="HisKA"/>
    <property type="match status" value="1"/>
</dbReference>
<evidence type="ECO:0000256" key="4">
    <source>
        <dbReference type="ARBA" id="ARBA00022553"/>
    </source>
</evidence>
<keyword evidence="8 11" id="KW-1133">Transmembrane helix</keyword>
<evidence type="ECO:0000256" key="9">
    <source>
        <dbReference type="ARBA" id="ARBA00023012"/>
    </source>
</evidence>
<dbReference type="InterPro" id="IPR003660">
    <property type="entry name" value="HAMP_dom"/>
</dbReference>
<feature type="domain" description="Histidine kinase" evidence="12">
    <location>
        <begin position="297"/>
        <end position="505"/>
    </location>
</feature>
<reference evidence="14" key="1">
    <citation type="submission" date="2023-03" db="EMBL/GenBank/DDBJ databases">
        <title>Actinorhabdospora filicis NBRC 111898.</title>
        <authorList>
            <person name="Ichikawa N."/>
            <person name="Sato H."/>
            <person name="Tonouchi N."/>
        </authorList>
    </citation>
    <scope>NUCLEOTIDE SEQUENCE</scope>
    <source>
        <strain evidence="14">NBRC 111898</strain>
    </source>
</reference>
<protein>
    <recommendedName>
        <fullName evidence="3">histidine kinase</fullName>
        <ecNumber evidence="3">2.7.13.3</ecNumber>
    </recommendedName>
</protein>
<comment type="caution">
    <text evidence="14">The sequence shown here is derived from an EMBL/GenBank/DDBJ whole genome shotgun (WGS) entry which is preliminary data.</text>
</comment>
<keyword evidence="10 11" id="KW-0472">Membrane</keyword>
<dbReference type="SMART" id="SM00387">
    <property type="entry name" value="HATPase_c"/>
    <property type="match status" value="1"/>
</dbReference>
<keyword evidence="5" id="KW-0808">Transferase</keyword>
<dbReference type="PANTHER" id="PTHR45436">
    <property type="entry name" value="SENSOR HISTIDINE KINASE YKOH"/>
    <property type="match status" value="1"/>
</dbReference>
<dbReference type="SMART" id="SM00304">
    <property type="entry name" value="HAMP"/>
    <property type="match status" value="1"/>
</dbReference>
<dbReference type="SUPFAM" id="SSF47384">
    <property type="entry name" value="Homodimeric domain of signal transducing histidine kinase"/>
    <property type="match status" value="1"/>
</dbReference>
<evidence type="ECO:0000313" key="15">
    <source>
        <dbReference type="Proteomes" id="UP001165079"/>
    </source>
</evidence>
<dbReference type="SUPFAM" id="SSF158472">
    <property type="entry name" value="HAMP domain-like"/>
    <property type="match status" value="1"/>
</dbReference>
<evidence type="ECO:0000256" key="11">
    <source>
        <dbReference type="SAM" id="Phobius"/>
    </source>
</evidence>
<dbReference type="GO" id="GO:0005886">
    <property type="term" value="C:plasma membrane"/>
    <property type="evidence" value="ECO:0007669"/>
    <property type="project" value="UniProtKB-SubCell"/>
</dbReference>
<dbReference type="PROSITE" id="PS50885">
    <property type="entry name" value="HAMP"/>
    <property type="match status" value="1"/>
</dbReference>
<dbReference type="EC" id="2.7.13.3" evidence="3"/>
<dbReference type="CDD" id="cd00082">
    <property type="entry name" value="HisKA"/>
    <property type="match status" value="1"/>
</dbReference>
<keyword evidence="4" id="KW-0597">Phosphoprotein</keyword>
<evidence type="ECO:0000256" key="3">
    <source>
        <dbReference type="ARBA" id="ARBA00012438"/>
    </source>
</evidence>
<dbReference type="InterPro" id="IPR050428">
    <property type="entry name" value="TCS_sensor_his_kinase"/>
</dbReference>
<keyword evidence="6 11" id="KW-0812">Transmembrane</keyword>
<dbReference type="SUPFAM" id="SSF55874">
    <property type="entry name" value="ATPase domain of HSP90 chaperone/DNA topoisomerase II/histidine kinase"/>
    <property type="match status" value="1"/>
</dbReference>
<dbReference type="EMBL" id="BSTX01000003">
    <property type="protein sequence ID" value="GLZ80234.1"/>
    <property type="molecule type" value="Genomic_DNA"/>
</dbReference>
<keyword evidence="9" id="KW-0902">Two-component regulatory system</keyword>
<comment type="catalytic activity">
    <reaction evidence="1">
        <text>ATP + protein L-histidine = ADP + protein N-phospho-L-histidine.</text>
        <dbReference type="EC" id="2.7.13.3"/>
    </reaction>
</comment>
<feature type="transmembrane region" description="Helical" evidence="11">
    <location>
        <begin position="218"/>
        <end position="239"/>
    </location>
</feature>
<dbReference type="PROSITE" id="PS50109">
    <property type="entry name" value="HIS_KIN"/>
    <property type="match status" value="1"/>
</dbReference>